<evidence type="ECO:0000256" key="8">
    <source>
        <dbReference type="ARBA" id="ARBA00023065"/>
    </source>
</evidence>
<evidence type="ECO:0000256" key="15">
    <source>
        <dbReference type="ARBA" id="ARBA00056834"/>
    </source>
</evidence>
<evidence type="ECO:0000256" key="12">
    <source>
        <dbReference type="ARBA" id="ARBA00023310"/>
    </source>
</evidence>
<dbReference type="PANTHER" id="PTHR13822">
    <property type="entry name" value="ATP SYNTHASE DELTA/EPSILON CHAIN"/>
    <property type="match status" value="1"/>
</dbReference>
<dbReference type="Pfam" id="PF02823">
    <property type="entry name" value="ATP-synt_DE_N"/>
    <property type="match status" value="1"/>
</dbReference>
<evidence type="ECO:0000256" key="13">
    <source>
        <dbReference type="ARBA" id="ARBA00031669"/>
    </source>
</evidence>
<dbReference type="NCBIfam" id="TIGR01216">
    <property type="entry name" value="ATP_synt_epsi"/>
    <property type="match status" value="1"/>
</dbReference>
<evidence type="ECO:0000256" key="2">
    <source>
        <dbReference type="ARBA" id="ARBA00005712"/>
    </source>
</evidence>
<comment type="subunit">
    <text evidence="16">Component of the ATP synthase complex composed at least of ATP5F1A/subunit alpha, ATP5F1B/subunit beta, ATP5MC1/subunit c (homooctomer), MT-ATP6/subunit a, MT-ATP8/subunit 8, ATP5ME/subunit e, ATP5MF/subunit f, ATP5MG/subunit g, ATP5MK/subunit k, ATP5MJ/subunit j, ATP5F1C/subunit gamma, ATP5F1D/subunit delta, ATP5F1E/subunit epsilon, ATP5PF/subunit F6, ATP5PB/subunit b, ATP5PD/subunit d, ATP5PO/subunit OSCP. ATP synthase complex consists of a soluble F(1) head domain (subunits alpha(3) and beta(3)) - the catalytic core - and a membrane F(0) domain - the membrane proton channel (subunits c, a, 8, e, f, g, k and j). These two domains are linked by a central stalk (subunits gamma, delta, and epsilon) rotating inside the F1 region and a stationary peripheral stalk (subunits F6, b, d, and OSCP). Component of a complex composed at least by ATPIF1, ATP5F1A, ATP5F1B, ATP5F1C AND ATP5F1E.</text>
</comment>
<gene>
    <name evidence="20" type="ORF">CHS0354_034690</name>
</gene>
<keyword evidence="3" id="KW-0813">Transport</keyword>
<evidence type="ECO:0000256" key="9">
    <source>
        <dbReference type="ARBA" id="ARBA00023128"/>
    </source>
</evidence>
<comment type="similarity">
    <text evidence="2">Belongs to the ATPase epsilon chain family.</text>
</comment>
<dbReference type="InterPro" id="IPR020546">
    <property type="entry name" value="ATP_synth_F1_dsu/esu_N"/>
</dbReference>
<name>A0AAE0VGL2_9BIVA</name>
<evidence type="ECO:0000256" key="3">
    <source>
        <dbReference type="ARBA" id="ARBA00022448"/>
    </source>
</evidence>
<keyword evidence="6" id="KW-0809">Transit peptide</keyword>
<dbReference type="InterPro" id="IPR036771">
    <property type="entry name" value="ATPsynth_dsu/esu_N"/>
</dbReference>
<evidence type="ECO:0000256" key="4">
    <source>
        <dbReference type="ARBA" id="ARBA00022781"/>
    </source>
</evidence>
<sequence length="164" mass="17947">MALARQFTRAPALLQQYHRLAVRHLQGKRNYADMAFTFASPSEVFFRDAKVKQVDVPSFNGSFGILPDHVPTLAVLRPGVLTVLDQDGNSKKYFVSSGSVTVNPDSSVQILAEEAHPLDRLDAHAIREGANKAQQEVSSAPTEKARAEAQVAVECYEALLKAVE</sequence>
<keyword evidence="4" id="KW-0375">Hydrogen ion transport</keyword>
<dbReference type="GO" id="GO:0046933">
    <property type="term" value="F:proton-transporting ATP synthase activity, rotational mechanism"/>
    <property type="evidence" value="ECO:0007669"/>
    <property type="project" value="InterPro"/>
</dbReference>
<reference evidence="20" key="1">
    <citation type="journal article" date="2021" name="Genome Biol. Evol.">
        <title>A High-Quality Reference Genome for a Parasitic Bivalve with Doubly Uniparental Inheritance (Bivalvia: Unionida).</title>
        <authorList>
            <person name="Smith C.H."/>
        </authorList>
    </citation>
    <scope>NUCLEOTIDE SEQUENCE</scope>
    <source>
        <strain evidence="20">CHS0354</strain>
    </source>
</reference>
<reference evidence="20" key="2">
    <citation type="journal article" date="2021" name="Genome Biol. Evol.">
        <title>Developing a high-quality reference genome for a parasitic bivalve with doubly uniparental inheritance (Bivalvia: Unionida).</title>
        <authorList>
            <person name="Smith C.H."/>
        </authorList>
    </citation>
    <scope>NUCLEOTIDE SEQUENCE</scope>
    <source>
        <strain evidence="20">CHS0354</strain>
        <tissue evidence="20">Mantle</tissue>
    </source>
</reference>
<dbReference type="CDD" id="cd12152">
    <property type="entry name" value="F1-ATPase_delta"/>
    <property type="match status" value="1"/>
</dbReference>
<dbReference type="GO" id="GO:0045259">
    <property type="term" value="C:proton-transporting ATP synthase complex"/>
    <property type="evidence" value="ECO:0007669"/>
    <property type="project" value="UniProtKB-KW"/>
</dbReference>
<evidence type="ECO:0000256" key="10">
    <source>
        <dbReference type="ARBA" id="ARBA00023136"/>
    </source>
</evidence>
<dbReference type="InterPro" id="IPR001469">
    <property type="entry name" value="ATP_synth_F1_dsu/esu"/>
</dbReference>
<evidence type="ECO:0000259" key="19">
    <source>
        <dbReference type="Pfam" id="PF21335"/>
    </source>
</evidence>
<dbReference type="Gene3D" id="2.60.15.10">
    <property type="entry name" value="F0F1 ATP synthase delta/epsilon subunit, N-terminal"/>
    <property type="match status" value="1"/>
</dbReference>
<organism evidence="20 21">
    <name type="scientific">Potamilus streckersoni</name>
    <dbReference type="NCBI Taxonomy" id="2493646"/>
    <lineage>
        <taxon>Eukaryota</taxon>
        <taxon>Metazoa</taxon>
        <taxon>Spiralia</taxon>
        <taxon>Lophotrochozoa</taxon>
        <taxon>Mollusca</taxon>
        <taxon>Bivalvia</taxon>
        <taxon>Autobranchia</taxon>
        <taxon>Heteroconchia</taxon>
        <taxon>Palaeoheterodonta</taxon>
        <taxon>Unionida</taxon>
        <taxon>Unionoidea</taxon>
        <taxon>Unionidae</taxon>
        <taxon>Ambleminae</taxon>
        <taxon>Lampsilini</taxon>
        <taxon>Potamilus</taxon>
    </lineage>
</organism>
<evidence type="ECO:0000313" key="20">
    <source>
        <dbReference type="EMBL" id="KAK3575925.1"/>
    </source>
</evidence>
<accession>A0AAE0VGL2</accession>
<dbReference type="EMBL" id="JAEAOA010002039">
    <property type="protein sequence ID" value="KAK3575925.1"/>
    <property type="molecule type" value="Genomic_DNA"/>
</dbReference>
<evidence type="ECO:0000256" key="14">
    <source>
        <dbReference type="ARBA" id="ARBA00032372"/>
    </source>
</evidence>
<dbReference type="HAMAP" id="MF_00530">
    <property type="entry name" value="ATP_synth_epsil_bac"/>
    <property type="match status" value="1"/>
</dbReference>
<keyword evidence="7" id="KW-0007">Acetylation</keyword>
<keyword evidence="5" id="KW-0999">Mitochondrion inner membrane</keyword>
<keyword evidence="12" id="KW-0066">ATP synthesis</keyword>
<dbReference type="SUPFAM" id="SSF51344">
    <property type="entry name" value="Epsilon subunit of F1F0-ATP synthase N-terminal domain"/>
    <property type="match status" value="1"/>
</dbReference>
<feature type="domain" description="F1F0-ATP synthase delta subunit C-terminal" evidence="19">
    <location>
        <begin position="131"/>
        <end position="162"/>
    </location>
</feature>
<comment type="subcellular location">
    <subcellularLocation>
        <location evidence="1">Mitochondrion inner membrane</location>
    </subcellularLocation>
</comment>
<dbReference type="InterPro" id="IPR048937">
    <property type="entry name" value="ATPD_C_metazoa"/>
</dbReference>
<evidence type="ECO:0000256" key="1">
    <source>
        <dbReference type="ARBA" id="ARBA00004273"/>
    </source>
</evidence>
<comment type="function">
    <text evidence="15">Subunit delta, of the mitochondrial membrane ATP synthase complex (F(1)F(0) ATP synthase or Complex V) that produces ATP from ADP in the presence of a proton gradient across the membrane which is generated by electron transport complexes of the respiratory chain. ATP synthase complex consist of a soluble F(1) head domain - the catalytic core - and a membrane F(1) domain - the membrane proton channel. These two domains are linked by a central stalk rotating inside the F(1) region and a stationary peripheral stalk. During catalysis, ATP synthesis in the catalytic domain of F(1) is coupled via a rotary mechanism of the central stalk subunits to proton translocation. In vivo, can only synthesize ATP although its ATP hydrolase activity can be activated artificially in vitro. With the central stalk subunit gamma, is essential for the biogenesis of F(1) catalytic part of the ATP synthase complex namely in the formation of F1 assembly intermediate.</text>
</comment>
<keyword evidence="10" id="KW-0472">Membrane</keyword>
<reference evidence="20" key="3">
    <citation type="submission" date="2023-05" db="EMBL/GenBank/DDBJ databases">
        <authorList>
            <person name="Smith C.H."/>
        </authorList>
    </citation>
    <scope>NUCLEOTIDE SEQUENCE</scope>
    <source>
        <strain evidence="20">CHS0354</strain>
        <tissue evidence="20">Mantle</tissue>
    </source>
</reference>
<dbReference type="PANTHER" id="PTHR13822:SF7">
    <property type="entry name" value="ATP SYNTHASE SUBUNIT DELTA, MITOCHONDRIAL"/>
    <property type="match status" value="1"/>
</dbReference>
<dbReference type="Proteomes" id="UP001195483">
    <property type="component" value="Unassembled WGS sequence"/>
</dbReference>
<evidence type="ECO:0000256" key="5">
    <source>
        <dbReference type="ARBA" id="ARBA00022792"/>
    </source>
</evidence>
<evidence type="ECO:0000256" key="7">
    <source>
        <dbReference type="ARBA" id="ARBA00022990"/>
    </source>
</evidence>
<dbReference type="SUPFAM" id="SSF46604">
    <property type="entry name" value="Epsilon subunit of F1F0-ATP synthase C-terminal domain"/>
    <property type="match status" value="1"/>
</dbReference>
<keyword evidence="21" id="KW-1185">Reference proteome</keyword>
<proteinExistence type="inferred from homology"/>
<dbReference type="AlphaFoldDB" id="A0AAE0VGL2"/>
<protein>
    <recommendedName>
        <fullName evidence="17">ATP synthase F(1) complex subunit delta, mitochondrial</fullName>
    </recommendedName>
    <alternativeName>
        <fullName evidence="14">ATP synthase F1 subunit delta</fullName>
    </alternativeName>
    <alternativeName>
        <fullName evidence="13">F-ATPase delta subunit</fullName>
    </alternativeName>
</protein>
<dbReference type="Pfam" id="PF21335">
    <property type="entry name" value="ATPD_C_metazoa"/>
    <property type="match status" value="1"/>
</dbReference>
<dbReference type="GO" id="GO:0005743">
    <property type="term" value="C:mitochondrial inner membrane"/>
    <property type="evidence" value="ECO:0007669"/>
    <property type="project" value="UniProtKB-SubCell"/>
</dbReference>
<evidence type="ECO:0000313" key="21">
    <source>
        <dbReference type="Proteomes" id="UP001195483"/>
    </source>
</evidence>
<dbReference type="Gene3D" id="1.20.5.440">
    <property type="entry name" value="ATP synthase delta/epsilon subunit, C-terminal domain"/>
    <property type="match status" value="1"/>
</dbReference>
<dbReference type="FunFam" id="1.20.5.440:FF:000002">
    <property type="entry name" value="ATP synthase subunit delta, mitochondrial"/>
    <property type="match status" value="1"/>
</dbReference>
<dbReference type="FunFam" id="2.60.15.10:FF:000004">
    <property type="entry name" value="ATP synthase subunit delta, mitochondrial"/>
    <property type="match status" value="1"/>
</dbReference>
<evidence type="ECO:0000256" key="17">
    <source>
        <dbReference type="ARBA" id="ARBA00070799"/>
    </source>
</evidence>
<evidence type="ECO:0000256" key="6">
    <source>
        <dbReference type="ARBA" id="ARBA00022946"/>
    </source>
</evidence>
<comment type="caution">
    <text evidence="20">The sequence shown here is derived from an EMBL/GenBank/DDBJ whole genome shotgun (WGS) entry which is preliminary data.</text>
</comment>
<keyword evidence="8" id="KW-0406">Ion transport</keyword>
<evidence type="ECO:0000259" key="18">
    <source>
        <dbReference type="Pfam" id="PF02823"/>
    </source>
</evidence>
<dbReference type="InterPro" id="IPR036794">
    <property type="entry name" value="ATP_F1_dsu/esu_C_sf"/>
</dbReference>
<keyword evidence="11" id="KW-0139">CF(1)</keyword>
<keyword evidence="9" id="KW-0496">Mitochondrion</keyword>
<evidence type="ECO:0000256" key="11">
    <source>
        <dbReference type="ARBA" id="ARBA00023196"/>
    </source>
</evidence>
<feature type="domain" description="ATP synthase F1 complex delta/epsilon subunit N-terminal" evidence="18">
    <location>
        <begin position="35"/>
        <end position="115"/>
    </location>
</feature>
<evidence type="ECO:0000256" key="16">
    <source>
        <dbReference type="ARBA" id="ARBA00062932"/>
    </source>
</evidence>